<proteinExistence type="predicted"/>
<dbReference type="InterPro" id="IPR050602">
    <property type="entry name" value="Malonyl-ACP_OMT"/>
</dbReference>
<dbReference type="SUPFAM" id="SSF53335">
    <property type="entry name" value="S-adenosyl-L-methionine-dependent methyltransferases"/>
    <property type="match status" value="1"/>
</dbReference>
<evidence type="ECO:0000313" key="4">
    <source>
        <dbReference type="Proteomes" id="UP000768471"/>
    </source>
</evidence>
<evidence type="ECO:0000256" key="1">
    <source>
        <dbReference type="ARBA" id="ARBA00022603"/>
    </source>
</evidence>
<dbReference type="PANTHER" id="PTHR13090:SF1">
    <property type="entry name" value="ARGININE-HYDROXYLASE NDUFAF5, MITOCHONDRIAL"/>
    <property type="match status" value="1"/>
</dbReference>
<reference evidence="3 4" key="1">
    <citation type="submission" date="2020-09" db="EMBL/GenBank/DDBJ databases">
        <title>Eikenella S3660 sp. nov., isolated from a throat swab.</title>
        <authorList>
            <person name="Buhl M."/>
        </authorList>
    </citation>
    <scope>NUCLEOTIDE SEQUENCE [LARGE SCALE GENOMIC DNA]</scope>
    <source>
        <strain evidence="3 4">S3360</strain>
    </source>
</reference>
<protein>
    <submittedName>
        <fullName evidence="3">Methyltransferase</fullName>
    </submittedName>
</protein>
<comment type="caution">
    <text evidence="3">The sequence shown here is derived from an EMBL/GenBank/DDBJ whole genome shotgun (WGS) entry which is preliminary data.</text>
</comment>
<dbReference type="PANTHER" id="PTHR13090">
    <property type="entry name" value="ARGININE-HYDROXYLASE NDUFAF5, MITOCHONDRIAL"/>
    <property type="match status" value="1"/>
</dbReference>
<dbReference type="Gene3D" id="3.40.50.150">
    <property type="entry name" value="Vaccinia Virus protein VP39"/>
    <property type="match status" value="1"/>
</dbReference>
<sequence length="265" mass="29723">MTTDRWLIHRRFAEDTDQRLPLIAAAPQHVLLFGADGDSSRRLLAARYPQAAFSEYDSRADYLREAAAARHSSFWQRLAGKGQTVPQHCQAPEAPLPEARADWLWCNLGLVPAAANPVPVIENWARALKTDGLLFLTHFGLDTLAEITGYLKARNIPVASPFADMHDLGDMLFHHGFYDPVMDTAKLQLAYTRADTFWQDMDTLGIWPALQFADEAAARNAVNQGFAQGLLHTVTLETVYGHAVRQRELPENENVVQFYPRRKAG</sequence>
<evidence type="ECO:0000313" key="3">
    <source>
        <dbReference type="EMBL" id="MBH5329437.1"/>
    </source>
</evidence>
<dbReference type="Proteomes" id="UP000768471">
    <property type="component" value="Unassembled WGS sequence"/>
</dbReference>
<dbReference type="InterPro" id="IPR029063">
    <property type="entry name" value="SAM-dependent_MTases_sf"/>
</dbReference>
<dbReference type="GO" id="GO:0008168">
    <property type="term" value="F:methyltransferase activity"/>
    <property type="evidence" value="ECO:0007669"/>
    <property type="project" value="UniProtKB-KW"/>
</dbReference>
<keyword evidence="2" id="KW-0808">Transferase</keyword>
<gene>
    <name evidence="3" type="ORF">H9Q10_07130</name>
</gene>
<dbReference type="RefSeq" id="WP_197903273.1">
    <property type="nucleotide sequence ID" value="NZ_JACSGR010000005.1"/>
</dbReference>
<evidence type="ECO:0000256" key="2">
    <source>
        <dbReference type="ARBA" id="ARBA00022679"/>
    </source>
</evidence>
<keyword evidence="1 3" id="KW-0489">Methyltransferase</keyword>
<keyword evidence="4" id="KW-1185">Reference proteome</keyword>
<dbReference type="EMBL" id="JACSGR010000005">
    <property type="protein sequence ID" value="MBH5329437.1"/>
    <property type="molecule type" value="Genomic_DNA"/>
</dbReference>
<organism evidence="3 4">
    <name type="scientific">Eikenella glucosivorans</name>
    <dbReference type="NCBI Taxonomy" id="2766967"/>
    <lineage>
        <taxon>Bacteria</taxon>
        <taxon>Pseudomonadati</taxon>
        <taxon>Pseudomonadota</taxon>
        <taxon>Betaproteobacteria</taxon>
        <taxon>Neisseriales</taxon>
        <taxon>Neisseriaceae</taxon>
        <taxon>Eikenella</taxon>
    </lineage>
</organism>
<name>A0ABS0NAV0_9NEIS</name>
<accession>A0ABS0NAV0</accession>
<dbReference type="GO" id="GO:0032259">
    <property type="term" value="P:methylation"/>
    <property type="evidence" value="ECO:0007669"/>
    <property type="project" value="UniProtKB-KW"/>
</dbReference>